<dbReference type="SUPFAM" id="SSF57716">
    <property type="entry name" value="Glucocorticoid receptor-like (DNA-binding domain)"/>
    <property type="match status" value="2"/>
</dbReference>
<dbReference type="GO" id="GO:0005634">
    <property type="term" value="C:nucleus"/>
    <property type="evidence" value="ECO:0007669"/>
    <property type="project" value="UniProtKB-SubCell"/>
</dbReference>
<feature type="domain" description="C2H2-type" evidence="10">
    <location>
        <begin position="182"/>
        <end position="205"/>
    </location>
</feature>
<keyword evidence="3" id="KW-0677">Repeat</keyword>
<evidence type="ECO:0000313" key="12">
    <source>
        <dbReference type="EMBL" id="KAJ6626762.1"/>
    </source>
</evidence>
<feature type="compositionally biased region" description="Basic and acidic residues" evidence="9">
    <location>
        <begin position="624"/>
        <end position="634"/>
    </location>
</feature>
<dbReference type="InterPro" id="IPR013087">
    <property type="entry name" value="Znf_C2H2_type"/>
</dbReference>
<evidence type="ECO:0000256" key="1">
    <source>
        <dbReference type="ARBA" id="ARBA00004123"/>
    </source>
</evidence>
<evidence type="ECO:0000259" key="10">
    <source>
        <dbReference type="PROSITE" id="PS50157"/>
    </source>
</evidence>
<dbReference type="EMBL" id="WJQU01003227">
    <property type="protein sequence ID" value="KAJ6626762.1"/>
    <property type="molecule type" value="Genomic_DNA"/>
</dbReference>
<dbReference type="PANTHER" id="PTHR24406">
    <property type="entry name" value="TRANSCRIPTIONAL REPRESSOR CTCFL-RELATED"/>
    <property type="match status" value="1"/>
</dbReference>
<keyword evidence="6" id="KW-0539">Nucleus</keyword>
<dbReference type="InterPro" id="IPR036236">
    <property type="entry name" value="Znf_C2H2_sf"/>
</dbReference>
<dbReference type="InterPro" id="IPR050888">
    <property type="entry name" value="ZnF_C2H2-type_TF"/>
</dbReference>
<feature type="domain" description="C2H2-type" evidence="10">
    <location>
        <begin position="757"/>
        <end position="780"/>
    </location>
</feature>
<protein>
    <submittedName>
        <fullName evidence="12">Transcription factor grauzone</fullName>
    </submittedName>
</protein>
<evidence type="ECO:0000256" key="7">
    <source>
        <dbReference type="PROSITE-ProRule" id="PRU00042"/>
    </source>
</evidence>
<evidence type="ECO:0000256" key="5">
    <source>
        <dbReference type="ARBA" id="ARBA00022833"/>
    </source>
</evidence>
<feature type="domain" description="C2H2-type" evidence="10">
    <location>
        <begin position="929"/>
        <end position="957"/>
    </location>
</feature>
<reference evidence="12" key="1">
    <citation type="submission" date="2022-07" db="EMBL/GenBank/DDBJ databases">
        <authorList>
            <person name="Trinca V."/>
            <person name="Uliana J.V.C."/>
            <person name="Torres T.T."/>
            <person name="Ward R.J."/>
            <person name="Monesi N."/>
        </authorList>
    </citation>
    <scope>NUCLEOTIDE SEQUENCE</scope>
    <source>
        <strain evidence="12">HSMRA1968</strain>
        <tissue evidence="12">Whole embryos</tissue>
    </source>
</reference>
<feature type="binding site" evidence="8">
    <location>
        <position position="487"/>
    </location>
    <ligand>
        <name>Zn(2+)</name>
        <dbReference type="ChEBI" id="CHEBI:29105"/>
    </ligand>
</feature>
<gene>
    <name evidence="12" type="primary">grau_17</name>
    <name evidence="12" type="ORF">Bhyg_16139</name>
</gene>
<comment type="caution">
    <text evidence="12">The sequence shown here is derived from an EMBL/GenBank/DDBJ whole genome shotgun (WGS) entry which is preliminary data.</text>
</comment>
<feature type="domain" description="C2H2-type" evidence="10">
    <location>
        <begin position="672"/>
        <end position="700"/>
    </location>
</feature>
<feature type="domain" description="C2H2-type" evidence="10">
    <location>
        <begin position="727"/>
        <end position="754"/>
    </location>
</feature>
<dbReference type="FunFam" id="3.30.160.60:FF:002534">
    <property type="entry name" value="Uncharacterized protein, isoform B"/>
    <property type="match status" value="1"/>
</dbReference>
<feature type="domain" description="C2H2-type" evidence="10">
    <location>
        <begin position="783"/>
        <end position="811"/>
    </location>
</feature>
<dbReference type="Proteomes" id="UP001151699">
    <property type="component" value="Unassembled WGS sequence"/>
</dbReference>
<dbReference type="GO" id="GO:0008270">
    <property type="term" value="F:zinc ion binding"/>
    <property type="evidence" value="ECO:0007669"/>
    <property type="project" value="UniProtKB-UniRule"/>
</dbReference>
<dbReference type="PROSITE" id="PS00028">
    <property type="entry name" value="ZINC_FINGER_C2H2_1"/>
    <property type="match status" value="14"/>
</dbReference>
<evidence type="ECO:0000256" key="6">
    <source>
        <dbReference type="ARBA" id="ARBA00023242"/>
    </source>
</evidence>
<feature type="binding site" evidence="8">
    <location>
        <position position="445"/>
    </location>
    <ligand>
        <name>Zn(2+)</name>
        <dbReference type="ChEBI" id="CHEBI:29105"/>
    </ligand>
</feature>
<dbReference type="PROSITE" id="PS51915">
    <property type="entry name" value="ZAD"/>
    <property type="match status" value="1"/>
</dbReference>
<dbReference type="Gene3D" id="3.40.1800.20">
    <property type="match status" value="2"/>
</dbReference>
<keyword evidence="2 8" id="KW-0479">Metal-binding</keyword>
<dbReference type="Pfam" id="PF13912">
    <property type="entry name" value="zf-C2H2_6"/>
    <property type="match status" value="1"/>
</dbReference>
<dbReference type="SMART" id="SM00355">
    <property type="entry name" value="ZnF_C2H2"/>
    <property type="match status" value="19"/>
</dbReference>
<keyword evidence="5 8" id="KW-0862">Zinc</keyword>
<dbReference type="Pfam" id="PF07776">
    <property type="entry name" value="zf-AD"/>
    <property type="match status" value="2"/>
</dbReference>
<evidence type="ECO:0000256" key="9">
    <source>
        <dbReference type="SAM" id="MobiDB-lite"/>
    </source>
</evidence>
<feature type="compositionally biased region" description="Basic and acidic residues" evidence="9">
    <location>
        <begin position="603"/>
        <end position="613"/>
    </location>
</feature>
<evidence type="ECO:0000256" key="2">
    <source>
        <dbReference type="ARBA" id="ARBA00022723"/>
    </source>
</evidence>
<feature type="binding site" evidence="8">
    <location>
        <position position="490"/>
    </location>
    <ligand>
        <name>Zn(2+)</name>
        <dbReference type="ChEBI" id="CHEBI:29105"/>
    </ligand>
</feature>
<feature type="domain" description="C2H2-type" evidence="10">
    <location>
        <begin position="845"/>
        <end position="872"/>
    </location>
</feature>
<feature type="domain" description="ZAD" evidence="11">
    <location>
        <begin position="440"/>
        <end position="514"/>
    </location>
</feature>
<feature type="domain" description="C2H2-type" evidence="10">
    <location>
        <begin position="237"/>
        <end position="264"/>
    </location>
</feature>
<dbReference type="InterPro" id="IPR012934">
    <property type="entry name" value="Znf_AD"/>
</dbReference>
<dbReference type="SMART" id="SM00868">
    <property type="entry name" value="zf-AD"/>
    <property type="match status" value="2"/>
</dbReference>
<sequence length="977" mass="113411">MQECEDFMNVFDKFENTTIASIVEQHFWFRVNKSEELSECICQICWRNTKNFHIFYEEVELLQEEYWNSVKTAGTNVCTDFIKQEPSDTELHIEETELETSVVNGKETDSNNCDNSKHIEIIPAPAKYVEEQQQTQREMHVVSSGSSAIKVVKPKKERKPNPYEYRVNNDYLDAQLHVYFSMQCEICGDPFQTYRNVQKHYRIAHKVKGYLSCCGQKFDNRGRVLNHIDYHSNPDAFSCDQCGRKFFSKNALAAHVENHEPMSTRPFKCDLCPKSFPRETSLMVHKDFVHCPVKCVQCDKSYPSKSKLITHIKNAHQPKVTSTRVCDICGKNFANKYTLLSHMQQKHSAIESPEVECDICGAWLKNKSTLWKHMKRHQITTPAECTICGKMKKSEFLLTKHMQYVHAEKKHQCSVCSKSFRTRLILKYILVHTMDTNSTPICRLCMRESDDVVNMFDKFENTTVSSVVEQHFGFQIKADDGLSAFLCQICWIKTRTFHIFYKQVQLLQEDYWSSIKAVGYNGSTDFIKQEPSDTEMQLYLVKSEESLVKSVDVIVEVKKEEETLDLNDCDNSEEIVIVPTTAKDDDKEPGVSKKQRNQGTTTLKDDDKGPGESKKRRNQGTTTSKDDDKEPAESKKRRNQGNTAIRVKKPEREKSQKRSNYWDAQLRTYFNMKCDICGDPFETYRSALKHYRDAHKMEGYLICCGKKFHRRERVLYHIKHHLNPAKFSCDQCGRKFFLKSTLDAHIENHEPMSSRPFKCDLCPKSFPRETSLMIHKNFVHLPVKCVQCDMSYPSKSKLTTHIKNAHKPKVTSTRVCDICGKDFANKYSLFTHMQEMHSSSESNAVQCDICGTWVKYKSRLSKHMKQHRESTPAECSLCGKVTRSKFALNNHMKYVHGERKYQCSICNKSFKNALNLKEHMAVHTGQDLYKCAHCTKTFKSSANMSSHRKKMHFAEWIEERANKRFCVKQTSSVKPPE</sequence>
<evidence type="ECO:0000313" key="13">
    <source>
        <dbReference type="Proteomes" id="UP001151699"/>
    </source>
</evidence>
<feature type="domain" description="C2H2-type" evidence="10">
    <location>
        <begin position="901"/>
        <end position="928"/>
    </location>
</feature>
<accession>A0A9Q0MIP0</accession>
<dbReference type="OrthoDB" id="3565419at2759"/>
<feature type="domain" description="C2H2-type" evidence="10">
    <location>
        <begin position="355"/>
        <end position="382"/>
    </location>
</feature>
<proteinExistence type="predicted"/>
<comment type="subcellular location">
    <subcellularLocation>
        <location evidence="1">Nucleus</location>
    </subcellularLocation>
</comment>
<evidence type="ECO:0000256" key="8">
    <source>
        <dbReference type="PROSITE-ProRule" id="PRU01263"/>
    </source>
</evidence>
<feature type="domain" description="C2H2-type" evidence="10">
    <location>
        <begin position="267"/>
        <end position="290"/>
    </location>
</feature>
<dbReference type="PROSITE" id="PS50157">
    <property type="entry name" value="ZINC_FINGER_C2H2_2"/>
    <property type="match status" value="16"/>
</dbReference>
<feature type="domain" description="C2H2-type" evidence="10">
    <location>
        <begin position="873"/>
        <end position="901"/>
    </location>
</feature>
<feature type="domain" description="C2H2-type" evidence="10">
    <location>
        <begin position="324"/>
        <end position="352"/>
    </location>
</feature>
<evidence type="ECO:0000256" key="3">
    <source>
        <dbReference type="ARBA" id="ARBA00022737"/>
    </source>
</evidence>
<dbReference type="Gene3D" id="3.30.160.60">
    <property type="entry name" value="Classic Zinc Finger"/>
    <property type="match status" value="10"/>
</dbReference>
<feature type="domain" description="C2H2-type" evidence="10">
    <location>
        <begin position="814"/>
        <end position="842"/>
    </location>
</feature>
<feature type="domain" description="C2H2-type" evidence="10">
    <location>
        <begin position="293"/>
        <end position="321"/>
    </location>
</feature>
<dbReference type="SUPFAM" id="SSF57667">
    <property type="entry name" value="beta-beta-alpha zinc fingers"/>
    <property type="match status" value="8"/>
</dbReference>
<evidence type="ECO:0000259" key="11">
    <source>
        <dbReference type="PROSITE" id="PS51915"/>
    </source>
</evidence>
<organism evidence="12 13">
    <name type="scientific">Pseudolycoriella hygida</name>
    <dbReference type="NCBI Taxonomy" id="35572"/>
    <lineage>
        <taxon>Eukaryota</taxon>
        <taxon>Metazoa</taxon>
        <taxon>Ecdysozoa</taxon>
        <taxon>Arthropoda</taxon>
        <taxon>Hexapoda</taxon>
        <taxon>Insecta</taxon>
        <taxon>Pterygota</taxon>
        <taxon>Neoptera</taxon>
        <taxon>Endopterygota</taxon>
        <taxon>Diptera</taxon>
        <taxon>Nematocera</taxon>
        <taxon>Sciaroidea</taxon>
        <taxon>Sciaridae</taxon>
        <taxon>Pseudolycoriella</taxon>
    </lineage>
</organism>
<dbReference type="Pfam" id="PF00096">
    <property type="entry name" value="zf-C2H2"/>
    <property type="match status" value="9"/>
</dbReference>
<feature type="domain" description="C2H2-type" evidence="10">
    <location>
        <begin position="383"/>
        <end position="411"/>
    </location>
</feature>
<feature type="region of interest" description="Disordered" evidence="9">
    <location>
        <begin position="575"/>
        <end position="658"/>
    </location>
</feature>
<feature type="compositionally biased region" description="Basic and acidic residues" evidence="9">
    <location>
        <begin position="582"/>
        <end position="591"/>
    </location>
</feature>
<feature type="binding site" evidence="8">
    <location>
        <position position="442"/>
    </location>
    <ligand>
        <name>Zn(2+)</name>
        <dbReference type="ChEBI" id="CHEBI:29105"/>
    </ligand>
</feature>
<keyword evidence="4 7" id="KW-0863">Zinc-finger</keyword>
<name>A0A9Q0MIP0_9DIPT</name>
<dbReference type="AlphaFoldDB" id="A0A9Q0MIP0"/>
<keyword evidence="13" id="KW-1185">Reference proteome</keyword>
<evidence type="ECO:0000256" key="4">
    <source>
        <dbReference type="ARBA" id="ARBA00022771"/>
    </source>
</evidence>